<protein>
    <submittedName>
        <fullName evidence="1">3556_t:CDS:1</fullName>
    </submittedName>
</protein>
<proteinExistence type="predicted"/>
<feature type="non-terminal residue" evidence="1">
    <location>
        <position position="1"/>
    </location>
</feature>
<reference evidence="1" key="1">
    <citation type="submission" date="2021-06" db="EMBL/GenBank/DDBJ databases">
        <authorList>
            <person name="Kallberg Y."/>
            <person name="Tangrot J."/>
            <person name="Rosling A."/>
        </authorList>
    </citation>
    <scope>NUCLEOTIDE SEQUENCE</scope>
    <source>
        <strain evidence="1">IL203A</strain>
    </source>
</reference>
<keyword evidence="2" id="KW-1185">Reference proteome</keyword>
<gene>
    <name evidence="1" type="ORF">DHETER_LOCUS9230</name>
</gene>
<accession>A0ACA9NGB4</accession>
<evidence type="ECO:0000313" key="1">
    <source>
        <dbReference type="EMBL" id="CAG8649605.1"/>
    </source>
</evidence>
<sequence length="51" mass="5376">DEPIIVSSVNDGSLDVKESSSEEIGDKLLLDEDGSAGSICGTLPKTYNETF</sequence>
<name>A0ACA9NGB4_9GLOM</name>
<dbReference type="Proteomes" id="UP000789702">
    <property type="component" value="Unassembled WGS sequence"/>
</dbReference>
<evidence type="ECO:0000313" key="2">
    <source>
        <dbReference type="Proteomes" id="UP000789702"/>
    </source>
</evidence>
<organism evidence="1 2">
    <name type="scientific">Dentiscutata heterogama</name>
    <dbReference type="NCBI Taxonomy" id="1316150"/>
    <lineage>
        <taxon>Eukaryota</taxon>
        <taxon>Fungi</taxon>
        <taxon>Fungi incertae sedis</taxon>
        <taxon>Mucoromycota</taxon>
        <taxon>Glomeromycotina</taxon>
        <taxon>Glomeromycetes</taxon>
        <taxon>Diversisporales</taxon>
        <taxon>Gigasporaceae</taxon>
        <taxon>Dentiscutata</taxon>
    </lineage>
</organism>
<comment type="caution">
    <text evidence="1">The sequence shown here is derived from an EMBL/GenBank/DDBJ whole genome shotgun (WGS) entry which is preliminary data.</text>
</comment>
<dbReference type="EMBL" id="CAJVPU010015905">
    <property type="protein sequence ID" value="CAG8649605.1"/>
    <property type="molecule type" value="Genomic_DNA"/>
</dbReference>